<reference evidence="2" key="1">
    <citation type="submission" date="2016-10" db="EMBL/GenBank/DDBJ databases">
        <authorList>
            <person name="Varghese N."/>
            <person name="Submissions S."/>
        </authorList>
    </citation>
    <scope>NUCLEOTIDE SEQUENCE [LARGE SCALE GENOMIC DNA]</scope>
    <source>
        <strain evidence="2">JCM 21621</strain>
    </source>
</reference>
<evidence type="ECO:0000313" key="2">
    <source>
        <dbReference type="Proteomes" id="UP000242957"/>
    </source>
</evidence>
<keyword evidence="2" id="KW-1185">Reference proteome</keyword>
<organism evidence="1 2">
    <name type="scientific">Pseudomonas jinjuensis</name>
    <dbReference type="NCBI Taxonomy" id="198616"/>
    <lineage>
        <taxon>Bacteria</taxon>
        <taxon>Pseudomonadati</taxon>
        <taxon>Pseudomonadota</taxon>
        <taxon>Gammaproteobacteria</taxon>
        <taxon>Pseudomonadales</taxon>
        <taxon>Pseudomonadaceae</taxon>
        <taxon>Pseudomonas</taxon>
    </lineage>
</organism>
<dbReference type="EMBL" id="FNIJ01000013">
    <property type="protein sequence ID" value="SDO58102.1"/>
    <property type="molecule type" value="Genomic_DNA"/>
</dbReference>
<dbReference type="AlphaFoldDB" id="A0A1H0KQP9"/>
<name>A0A1H0KQP9_9PSED</name>
<evidence type="ECO:0000313" key="1">
    <source>
        <dbReference type="EMBL" id="SDO58102.1"/>
    </source>
</evidence>
<proteinExistence type="predicted"/>
<protein>
    <submittedName>
        <fullName evidence="1">Uncharacterized protein</fullName>
    </submittedName>
</protein>
<dbReference type="Proteomes" id="UP000242957">
    <property type="component" value="Unassembled WGS sequence"/>
</dbReference>
<accession>A0A1H0KQP9</accession>
<sequence length="43" mass="4792">MKQHLSFPVGRITVRGYPPIPRAAESADNAERYSPYTCLEAQA</sequence>
<gene>
    <name evidence="1" type="ORF">SAMN05216193_11319</name>
</gene>
<dbReference type="RefSeq" id="WP_255312793.1">
    <property type="nucleotide sequence ID" value="NZ_FNIJ01000013.1"/>
</dbReference>